<dbReference type="KEGG" id="dzi:111277468"/>
<dbReference type="SUPFAM" id="SSF52058">
    <property type="entry name" value="L domain-like"/>
    <property type="match status" value="1"/>
</dbReference>
<dbReference type="AlphaFoldDB" id="A0A6P5WUY3"/>
<dbReference type="OrthoDB" id="982867at2759"/>
<feature type="domain" description="Disease resistance R13L4/SHOC-2-like LRR" evidence="2">
    <location>
        <begin position="149"/>
        <end position="382"/>
    </location>
</feature>
<gene>
    <name evidence="4" type="primary">LOC111277468</name>
</gene>
<evidence type="ECO:0000256" key="1">
    <source>
        <dbReference type="ARBA" id="ARBA00022737"/>
    </source>
</evidence>
<evidence type="ECO:0000313" key="4">
    <source>
        <dbReference type="RefSeq" id="XP_022719643.1"/>
    </source>
</evidence>
<keyword evidence="1" id="KW-0677">Repeat</keyword>
<dbReference type="Pfam" id="PF23598">
    <property type="entry name" value="LRR_14"/>
    <property type="match status" value="1"/>
</dbReference>
<dbReference type="PANTHER" id="PTHR47186:SF18">
    <property type="entry name" value="RX N-TERMINAL DOMAIN-CONTAINING PROTEIN"/>
    <property type="match status" value="1"/>
</dbReference>
<dbReference type="RefSeq" id="XP_022719643.1">
    <property type="nucleotide sequence ID" value="XM_022863908.1"/>
</dbReference>
<dbReference type="InterPro" id="IPR032675">
    <property type="entry name" value="LRR_dom_sf"/>
</dbReference>
<sequence>MQTNKNTKPLHKSLLANNVSNVRPKPYDHIHANCYKSLVRAVELVLASMISLFRKLIIEFRLFYWILNSTSFPTVSRLQVKPQDLAINIISPKLKKSIYSPLKDNFPYKFCSYHLLEILQVIYLENSILQLVENSKKMRTFLLHGQYLKGLEQTLEKMFHSLPYIRVLDLSFSNVVELPNSIEVLKLLRYLDLSRTQIKSLPNSICNLYNLQTLKLLGCRMLPSKMGNSTTLKKLNAFVVSDTSGHGIAKPQDIAYLAALHTLKLGNAVNEANTKVEEKESLQRQVLDWSGRDFNEQDEVKAERGLKDLKGHSNLEDLAIHHFVGTKSPSWMTDGLLQNLVTLSLYHCTKCKILSLGQLPCLKVLYIKGMQKLEEWPEDQYTSLCTLHIINCPKLRKVPNFMSHLRFLKGKKCDSLKAPPTAPSLLFLIIINNLVLEDWQEGRCIAQYDQGNLVDQSSPVFVGPLQLKLVNCSKIHLLPQQCAPQKLEISGLRALPNTNSLDSLVISNITDLICSQNCPIFWVLRLCTSMIALTSLSQAKESSQSLSSLRLLSIQGCPMLESLPDEGLPTALECLMIGLMPPSKVSRCQRASFYSRTCIWGVIFMHGVTFALT</sequence>
<accession>A0A6P5WUY3</accession>
<dbReference type="Proteomes" id="UP000515121">
    <property type="component" value="Unplaced"/>
</dbReference>
<keyword evidence="3" id="KW-1185">Reference proteome</keyword>
<protein>
    <submittedName>
        <fullName evidence="4">Disease resistance protein RGA3</fullName>
    </submittedName>
</protein>
<evidence type="ECO:0000259" key="2">
    <source>
        <dbReference type="Pfam" id="PF23598"/>
    </source>
</evidence>
<organism evidence="3 4">
    <name type="scientific">Durio zibethinus</name>
    <name type="common">Durian</name>
    <dbReference type="NCBI Taxonomy" id="66656"/>
    <lineage>
        <taxon>Eukaryota</taxon>
        <taxon>Viridiplantae</taxon>
        <taxon>Streptophyta</taxon>
        <taxon>Embryophyta</taxon>
        <taxon>Tracheophyta</taxon>
        <taxon>Spermatophyta</taxon>
        <taxon>Magnoliopsida</taxon>
        <taxon>eudicotyledons</taxon>
        <taxon>Gunneridae</taxon>
        <taxon>Pentapetalae</taxon>
        <taxon>rosids</taxon>
        <taxon>malvids</taxon>
        <taxon>Malvales</taxon>
        <taxon>Malvaceae</taxon>
        <taxon>Helicteroideae</taxon>
        <taxon>Durio</taxon>
    </lineage>
</organism>
<evidence type="ECO:0000313" key="3">
    <source>
        <dbReference type="Proteomes" id="UP000515121"/>
    </source>
</evidence>
<proteinExistence type="predicted"/>
<reference evidence="4" key="1">
    <citation type="submission" date="2025-08" db="UniProtKB">
        <authorList>
            <consortium name="RefSeq"/>
        </authorList>
    </citation>
    <scope>IDENTIFICATION</scope>
    <source>
        <tissue evidence="4">Fruit stalk</tissue>
    </source>
</reference>
<dbReference type="PANTHER" id="PTHR47186">
    <property type="entry name" value="LEUCINE-RICH REPEAT-CONTAINING PROTEIN 57"/>
    <property type="match status" value="1"/>
</dbReference>
<dbReference type="GeneID" id="111277468"/>
<name>A0A6P5WUY3_DURZI</name>
<dbReference type="Gene3D" id="3.80.10.10">
    <property type="entry name" value="Ribonuclease Inhibitor"/>
    <property type="match status" value="1"/>
</dbReference>
<dbReference type="InterPro" id="IPR055414">
    <property type="entry name" value="LRR_R13L4/SHOC2-like"/>
</dbReference>